<dbReference type="EMBL" id="JANBPG010001606">
    <property type="protein sequence ID" value="KAJ1889119.1"/>
    <property type="molecule type" value="Genomic_DNA"/>
</dbReference>
<gene>
    <name evidence="1" type="ORF">LPJ66_008206</name>
</gene>
<protein>
    <submittedName>
        <fullName evidence="1">Uncharacterized protein</fullName>
    </submittedName>
</protein>
<feature type="non-terminal residue" evidence="1">
    <location>
        <position position="1"/>
    </location>
</feature>
<dbReference type="Proteomes" id="UP001150581">
    <property type="component" value="Unassembled WGS sequence"/>
</dbReference>
<evidence type="ECO:0000313" key="1">
    <source>
        <dbReference type="EMBL" id="KAJ1889119.1"/>
    </source>
</evidence>
<organism evidence="1 2">
    <name type="scientific">Kickxella alabastrina</name>
    <dbReference type="NCBI Taxonomy" id="61397"/>
    <lineage>
        <taxon>Eukaryota</taxon>
        <taxon>Fungi</taxon>
        <taxon>Fungi incertae sedis</taxon>
        <taxon>Zoopagomycota</taxon>
        <taxon>Kickxellomycotina</taxon>
        <taxon>Kickxellomycetes</taxon>
        <taxon>Kickxellales</taxon>
        <taxon>Kickxellaceae</taxon>
        <taxon>Kickxella</taxon>
    </lineage>
</organism>
<keyword evidence="2" id="KW-1185">Reference proteome</keyword>
<name>A0ACC1I7C3_9FUNG</name>
<reference evidence="1" key="1">
    <citation type="submission" date="2022-07" db="EMBL/GenBank/DDBJ databases">
        <title>Phylogenomic reconstructions and comparative analyses of Kickxellomycotina fungi.</title>
        <authorList>
            <person name="Reynolds N.K."/>
            <person name="Stajich J.E."/>
            <person name="Barry K."/>
            <person name="Grigoriev I.V."/>
            <person name="Crous P."/>
            <person name="Smith M.E."/>
        </authorList>
    </citation>
    <scope>NUCLEOTIDE SEQUENCE</scope>
    <source>
        <strain evidence="1">Benny 63K</strain>
    </source>
</reference>
<accession>A0ACC1I7C3</accession>
<evidence type="ECO:0000313" key="2">
    <source>
        <dbReference type="Proteomes" id="UP001150581"/>
    </source>
</evidence>
<comment type="caution">
    <text evidence="1">The sequence shown here is derived from an EMBL/GenBank/DDBJ whole genome shotgun (WGS) entry which is preliminary data.</text>
</comment>
<sequence length="65" mass="6819">TLETPVSSSDWPLAKSIPVTVAQFTLSADVNDPVPEIVVTPGNPTPVGHYFAQQFSAVTPVNILG</sequence>
<proteinExistence type="predicted"/>